<keyword evidence="3" id="KW-1185">Reference proteome</keyword>
<organism evidence="1 3">
    <name type="scientific">Gigaspora rosea</name>
    <dbReference type="NCBI Taxonomy" id="44941"/>
    <lineage>
        <taxon>Eukaryota</taxon>
        <taxon>Fungi</taxon>
        <taxon>Fungi incertae sedis</taxon>
        <taxon>Mucoromycota</taxon>
        <taxon>Glomeromycotina</taxon>
        <taxon>Glomeromycetes</taxon>
        <taxon>Diversisporales</taxon>
        <taxon>Gigasporaceae</taxon>
        <taxon>Gigaspora</taxon>
    </lineage>
</organism>
<dbReference type="AlphaFoldDB" id="A0A397TRD1"/>
<name>A0A397TRD1_9GLOM</name>
<dbReference type="EMBL" id="QKWP01004198">
    <property type="protein sequence ID" value="RIB00454.1"/>
    <property type="molecule type" value="Genomic_DNA"/>
</dbReference>
<comment type="caution">
    <text evidence="1">The sequence shown here is derived from an EMBL/GenBank/DDBJ whole genome shotgun (WGS) entry which is preliminary data.</text>
</comment>
<protein>
    <submittedName>
        <fullName evidence="1">Uncharacterized protein</fullName>
    </submittedName>
</protein>
<dbReference type="EMBL" id="QKWP01004197">
    <property type="protein sequence ID" value="RIB00455.1"/>
    <property type="molecule type" value="Genomic_DNA"/>
</dbReference>
<evidence type="ECO:0000313" key="1">
    <source>
        <dbReference type="EMBL" id="RIB00454.1"/>
    </source>
</evidence>
<proteinExistence type="predicted"/>
<evidence type="ECO:0000313" key="3">
    <source>
        <dbReference type="Proteomes" id="UP000266673"/>
    </source>
</evidence>
<dbReference type="Proteomes" id="UP000266673">
    <property type="component" value="Unassembled WGS sequence"/>
</dbReference>
<reference evidence="1 3" key="1">
    <citation type="submission" date="2018-06" db="EMBL/GenBank/DDBJ databases">
        <title>Comparative genomics reveals the genomic features of Rhizophagus irregularis, R. cerebriforme, R. diaphanum and Gigaspora rosea, and their symbiotic lifestyle signature.</title>
        <authorList>
            <person name="Morin E."/>
            <person name="San Clemente H."/>
            <person name="Chen E.C.H."/>
            <person name="De La Providencia I."/>
            <person name="Hainaut M."/>
            <person name="Kuo A."/>
            <person name="Kohler A."/>
            <person name="Murat C."/>
            <person name="Tang N."/>
            <person name="Roy S."/>
            <person name="Loubradou J."/>
            <person name="Henrissat B."/>
            <person name="Grigoriev I.V."/>
            <person name="Corradi N."/>
            <person name="Roux C."/>
            <person name="Martin F.M."/>
        </authorList>
    </citation>
    <scope>NUCLEOTIDE SEQUENCE [LARGE SCALE GENOMIC DNA]</scope>
    <source>
        <strain evidence="1 3">DAOM 194757</strain>
    </source>
</reference>
<evidence type="ECO:0000313" key="2">
    <source>
        <dbReference type="EMBL" id="RIB00455.1"/>
    </source>
</evidence>
<dbReference type="OrthoDB" id="2472092at2759"/>
<sequence>MNSSNIPRSIKKTLSLLQRQIQNEEMEGSFTISRKGISYETEKNSVVEINHSSDLTEAQRIHKKLPILIEDLQKSEITLQSLEIVMEGSWEYKMRLLCDRLYRNSEDSSTSLQDFYLLGEKINDNKWGDLARKIIQEEFPNGYRNI</sequence>
<accession>A0A397TRD1</accession>
<gene>
    <name evidence="2" type="ORF">C2G38_2051649</name>
    <name evidence="1" type="ORF">C2G38_2051650</name>
</gene>